<organism evidence="3 4">
    <name type="scientific">Candidatus Pullichristensenella excrementigallinarum</name>
    <dbReference type="NCBI Taxonomy" id="2840907"/>
    <lineage>
        <taxon>Bacteria</taxon>
        <taxon>Bacillati</taxon>
        <taxon>Bacillota</taxon>
        <taxon>Clostridia</taxon>
        <taxon>Candidatus Pullichristensenella</taxon>
    </lineage>
</organism>
<dbReference type="EMBL" id="DVMU01000011">
    <property type="protein sequence ID" value="HIU33008.1"/>
    <property type="molecule type" value="Genomic_DNA"/>
</dbReference>
<proteinExistence type="predicted"/>
<name>A0A9D1I9B7_9FIRM</name>
<comment type="caution">
    <text evidence="3">The sequence shown here is derived from an EMBL/GenBank/DDBJ whole genome shotgun (WGS) entry which is preliminary data.</text>
</comment>
<dbReference type="Pfam" id="PF23357">
    <property type="entry name" value="DUF7088"/>
    <property type="match status" value="1"/>
</dbReference>
<dbReference type="InterPro" id="IPR055396">
    <property type="entry name" value="DUF7088"/>
</dbReference>
<feature type="transmembrane region" description="Helical" evidence="1">
    <location>
        <begin position="456"/>
        <end position="479"/>
    </location>
</feature>
<sequence>MKKIRYSSKMNALFALLIVLVLGIAFFFNAVTLVLSNRYPLSIDLNANAAYEIGEETRAMLEGLTEEVVIYVLATEDMFDGSPYTIQARSILNQYPKYSRYVTLQYVDSAQDPSVAARFADLTLSEGDILVTAKDNVQQILLSNLFNYTYSATTGGLVIESSRAEEAVTSAIANVLSDHTVRLGILTGNGVKDMSVLVSLLRDNGYAVEEISLLTGDFSQYDGLMLFAPTVDLSEDVLVRLDEFLYNGGEYGKTLLYTADATQAELPNTETFLREWGVVVGDGAVFETTAERTYGYQPYYPVVAYAEEELSGKLKDQNTPFLSPLAKPLSLLFSARDTRYTQELLSFYETAGVRPSDADDQFTASQAEIWGPMPAMVLASVRVYGTSGVTQSQSNLLVSASTEAFSSTALQNSSVSNMEYLLNLFNDLFEREDAVKIESKSLSKATLGVTTQQANFLGALLAGMIPGLILVAGIAVFLVRRYK</sequence>
<feature type="domain" description="DUF7088" evidence="2">
    <location>
        <begin position="48"/>
        <end position="138"/>
    </location>
</feature>
<evidence type="ECO:0000313" key="4">
    <source>
        <dbReference type="Proteomes" id="UP000824072"/>
    </source>
</evidence>
<reference evidence="3" key="2">
    <citation type="journal article" date="2021" name="PeerJ">
        <title>Extensive microbial diversity within the chicken gut microbiome revealed by metagenomics and culture.</title>
        <authorList>
            <person name="Gilroy R."/>
            <person name="Ravi A."/>
            <person name="Getino M."/>
            <person name="Pursley I."/>
            <person name="Horton D.L."/>
            <person name="Alikhan N.F."/>
            <person name="Baker D."/>
            <person name="Gharbi K."/>
            <person name="Hall N."/>
            <person name="Watson M."/>
            <person name="Adriaenssens E.M."/>
            <person name="Foster-Nyarko E."/>
            <person name="Jarju S."/>
            <person name="Secka A."/>
            <person name="Antonio M."/>
            <person name="Oren A."/>
            <person name="Chaudhuri R.R."/>
            <person name="La Ragione R."/>
            <person name="Hildebrand F."/>
            <person name="Pallen M.J."/>
        </authorList>
    </citation>
    <scope>NUCLEOTIDE SEQUENCE</scope>
    <source>
        <strain evidence="3">ChiHcec3-11533</strain>
    </source>
</reference>
<evidence type="ECO:0000256" key="1">
    <source>
        <dbReference type="SAM" id="Phobius"/>
    </source>
</evidence>
<evidence type="ECO:0000259" key="2">
    <source>
        <dbReference type="Pfam" id="PF23357"/>
    </source>
</evidence>
<dbReference type="Proteomes" id="UP000824072">
    <property type="component" value="Unassembled WGS sequence"/>
</dbReference>
<evidence type="ECO:0000313" key="3">
    <source>
        <dbReference type="EMBL" id="HIU33008.1"/>
    </source>
</evidence>
<protein>
    <submittedName>
        <fullName evidence="3">GldG family protein</fullName>
    </submittedName>
</protein>
<keyword evidence="1" id="KW-1133">Transmembrane helix</keyword>
<gene>
    <name evidence="3" type="ORF">IAB02_00460</name>
</gene>
<keyword evidence="1" id="KW-0812">Transmembrane</keyword>
<reference evidence="3" key="1">
    <citation type="submission" date="2020-10" db="EMBL/GenBank/DDBJ databases">
        <authorList>
            <person name="Gilroy R."/>
        </authorList>
    </citation>
    <scope>NUCLEOTIDE SEQUENCE</scope>
    <source>
        <strain evidence="3">ChiHcec3-11533</strain>
    </source>
</reference>
<keyword evidence="1" id="KW-0472">Membrane</keyword>
<accession>A0A9D1I9B7</accession>
<dbReference type="AlphaFoldDB" id="A0A9D1I9B7"/>